<dbReference type="AlphaFoldDB" id="A0A162TYX0"/>
<dbReference type="GO" id="GO:0005794">
    <property type="term" value="C:Golgi apparatus"/>
    <property type="evidence" value="ECO:0007669"/>
    <property type="project" value="TreeGrafter"/>
</dbReference>
<protein>
    <recommendedName>
        <fullName evidence="4">TRP C-terminal domain-containing protein</fullName>
    </recommendedName>
</protein>
<dbReference type="Proteomes" id="UP000077315">
    <property type="component" value="Unassembled WGS sequence"/>
</dbReference>
<keyword evidence="1" id="KW-1133">Transmembrane helix</keyword>
<accession>A0A162TYX0</accession>
<evidence type="ECO:0008006" key="4">
    <source>
        <dbReference type="Google" id="ProtNLM"/>
    </source>
</evidence>
<feature type="transmembrane region" description="Helical" evidence="1">
    <location>
        <begin position="38"/>
        <end position="56"/>
    </location>
</feature>
<dbReference type="PANTHER" id="PTHR34391:SF2">
    <property type="entry name" value="TRP C-TERMINAL DOMAIN-CONTAINING PROTEIN"/>
    <property type="match status" value="1"/>
</dbReference>
<keyword evidence="1" id="KW-0472">Membrane</keyword>
<sequence>MIITLVILGQSKTKFGLHQEIGYKHIIAKENRIMIESIWFFLYEIWRFWLAFDGVLHSNSLTVSASFISTLFAIALGSMQIAEFIKLDEATKLEIIPQIVMVFSLTIISAPTLYISFKLYRDCDWIKYRKLGPEVRLHHMYHWVQCFVLALKVDIFFQIFLTAYYTVLSNLAAYKLWILVCLSVLPAACLVFIIIGRKSIANESMWLMSLFILYQIGIILLSIGVLAVAILLLKDDAWYFLYAYVSMAILMCLITISLSIRCLMNFNKGLYKHGIFSIPNSSLKKKTNSKHTVQIGMFGSKQDSNPLERNQNSVVDPSLIDTCDEDDSISRESKAKSKFPTGITMSSYIDEQKVMFVTFIKTNYG</sequence>
<feature type="transmembrane region" description="Helical" evidence="1">
    <location>
        <begin position="63"/>
        <end position="83"/>
    </location>
</feature>
<dbReference type="GeneID" id="28997132"/>
<keyword evidence="3" id="KW-1185">Reference proteome</keyword>
<gene>
    <name evidence="2" type="ORF">PHYBLDRAFT_170001</name>
</gene>
<evidence type="ECO:0000313" key="3">
    <source>
        <dbReference type="Proteomes" id="UP000077315"/>
    </source>
</evidence>
<feature type="transmembrane region" description="Helical" evidence="1">
    <location>
        <begin position="239"/>
        <end position="263"/>
    </location>
</feature>
<keyword evidence="1" id="KW-0812">Transmembrane</keyword>
<evidence type="ECO:0000313" key="2">
    <source>
        <dbReference type="EMBL" id="OAD72102.1"/>
    </source>
</evidence>
<dbReference type="VEuPathDB" id="FungiDB:PHYBLDRAFT_170001"/>
<dbReference type="EMBL" id="KV440984">
    <property type="protein sequence ID" value="OAD72102.1"/>
    <property type="molecule type" value="Genomic_DNA"/>
</dbReference>
<proteinExistence type="predicted"/>
<feature type="transmembrane region" description="Helical" evidence="1">
    <location>
        <begin position="95"/>
        <end position="120"/>
    </location>
</feature>
<dbReference type="STRING" id="763407.A0A162TYX0"/>
<dbReference type="InterPro" id="IPR040410">
    <property type="entry name" value="UPF0658_Golgi"/>
</dbReference>
<feature type="transmembrane region" description="Helical" evidence="1">
    <location>
        <begin position="176"/>
        <end position="195"/>
    </location>
</feature>
<dbReference type="PANTHER" id="PTHR34391">
    <property type="entry name" value="UPF0658 GOLGI APPARATUS MEMBRANE PROTEIN C1952.10C-RELATED"/>
    <property type="match status" value="1"/>
</dbReference>
<name>A0A162TYX0_PHYB8</name>
<feature type="transmembrane region" description="Helical" evidence="1">
    <location>
        <begin position="207"/>
        <end position="233"/>
    </location>
</feature>
<reference evidence="3" key="1">
    <citation type="submission" date="2015-06" db="EMBL/GenBank/DDBJ databases">
        <title>Expansion of signal transduction pathways in fungi by whole-genome duplication.</title>
        <authorList>
            <consortium name="DOE Joint Genome Institute"/>
            <person name="Corrochano L.M."/>
            <person name="Kuo A."/>
            <person name="Marcet-Houben M."/>
            <person name="Polaino S."/>
            <person name="Salamov A."/>
            <person name="Villalobos J.M."/>
            <person name="Alvarez M.I."/>
            <person name="Avalos J."/>
            <person name="Benito E.P."/>
            <person name="Benoit I."/>
            <person name="Burger G."/>
            <person name="Camino L.P."/>
            <person name="Canovas D."/>
            <person name="Cerda-Olmedo E."/>
            <person name="Cheng J.-F."/>
            <person name="Dominguez A."/>
            <person name="Elias M."/>
            <person name="Eslava A.P."/>
            <person name="Glaser F."/>
            <person name="Grimwood J."/>
            <person name="Gutierrez G."/>
            <person name="Heitman J."/>
            <person name="Henrissat B."/>
            <person name="Iturriaga E.A."/>
            <person name="Lang B.F."/>
            <person name="Lavin J.L."/>
            <person name="Lee S."/>
            <person name="Li W."/>
            <person name="Lindquist E."/>
            <person name="Lopez-Garcia S."/>
            <person name="Luque E.M."/>
            <person name="Marcos A.T."/>
            <person name="Martin J."/>
            <person name="McCluskey K."/>
            <person name="Medina H.R."/>
            <person name="Miralles-Duran A."/>
            <person name="Miyazaki A."/>
            <person name="Munoz-Torres E."/>
            <person name="Oguiza J.A."/>
            <person name="Ohm R."/>
            <person name="Olmedo M."/>
            <person name="Orejas M."/>
            <person name="Ortiz-Castellanos L."/>
            <person name="Pisabarro A.G."/>
            <person name="Rodriguez-Romero J."/>
            <person name="Ruiz-Herrera J."/>
            <person name="Ruiz-Vazquez R."/>
            <person name="Sanz C."/>
            <person name="Schackwitz W."/>
            <person name="Schmutz J."/>
            <person name="Shahriari M."/>
            <person name="Shelest E."/>
            <person name="Silva-Franco F."/>
            <person name="Soanes D."/>
            <person name="Syed K."/>
            <person name="Tagua V.G."/>
            <person name="Talbot N.J."/>
            <person name="Thon M."/>
            <person name="De vries R.P."/>
            <person name="Wiebenga A."/>
            <person name="Yadav J.S."/>
            <person name="Braun E.L."/>
            <person name="Baker S."/>
            <person name="Garre V."/>
            <person name="Horwitz B."/>
            <person name="Torres-Martinez S."/>
            <person name="Idnurm A."/>
            <person name="Herrera-Estrella A."/>
            <person name="Gabaldon T."/>
            <person name="Grigoriev I.V."/>
        </authorList>
    </citation>
    <scope>NUCLEOTIDE SEQUENCE [LARGE SCALE GENOMIC DNA]</scope>
    <source>
        <strain evidence="3">NRRL 1555(-)</strain>
    </source>
</reference>
<dbReference type="OrthoDB" id="2448307at2759"/>
<organism evidence="2 3">
    <name type="scientific">Phycomyces blakesleeanus (strain ATCC 8743b / DSM 1359 / FGSC 10004 / NBRC 33097 / NRRL 1555)</name>
    <dbReference type="NCBI Taxonomy" id="763407"/>
    <lineage>
        <taxon>Eukaryota</taxon>
        <taxon>Fungi</taxon>
        <taxon>Fungi incertae sedis</taxon>
        <taxon>Mucoromycota</taxon>
        <taxon>Mucoromycotina</taxon>
        <taxon>Mucoromycetes</taxon>
        <taxon>Mucorales</taxon>
        <taxon>Phycomycetaceae</taxon>
        <taxon>Phycomyces</taxon>
    </lineage>
</organism>
<feature type="transmembrane region" description="Helical" evidence="1">
    <location>
        <begin position="141"/>
        <end position="164"/>
    </location>
</feature>
<dbReference type="RefSeq" id="XP_018290142.1">
    <property type="nucleotide sequence ID" value="XM_018436226.1"/>
</dbReference>
<evidence type="ECO:0000256" key="1">
    <source>
        <dbReference type="SAM" id="Phobius"/>
    </source>
</evidence>
<dbReference type="InParanoid" id="A0A162TYX0"/>